<protein>
    <submittedName>
        <fullName evidence="1">DUF934 domain-containing protein</fullName>
    </submittedName>
</protein>
<reference evidence="2" key="1">
    <citation type="journal article" date="2019" name="Int. J. Syst. Evol. Microbiol.">
        <title>The Global Catalogue of Microorganisms (GCM) 10K type strain sequencing project: providing services to taxonomists for standard genome sequencing and annotation.</title>
        <authorList>
            <consortium name="The Broad Institute Genomics Platform"/>
            <consortium name="The Broad Institute Genome Sequencing Center for Infectious Disease"/>
            <person name="Wu L."/>
            <person name="Ma J."/>
        </authorList>
    </citation>
    <scope>NUCLEOTIDE SEQUENCE [LARGE SCALE GENOMIC DNA]</scope>
    <source>
        <strain evidence="2">CCUG 51308</strain>
    </source>
</reference>
<evidence type="ECO:0000313" key="2">
    <source>
        <dbReference type="Proteomes" id="UP001596492"/>
    </source>
</evidence>
<dbReference type="Pfam" id="PF06073">
    <property type="entry name" value="DUF934"/>
    <property type="match status" value="1"/>
</dbReference>
<name>A0ABW2ILR9_9PROT</name>
<accession>A0ABW2ILR9</accession>
<dbReference type="InterPro" id="IPR008318">
    <property type="entry name" value="UCP030820"/>
</dbReference>
<gene>
    <name evidence="1" type="ORF">ACFQS8_09385</name>
</gene>
<dbReference type="PIRSF" id="PIRSF030820">
    <property type="entry name" value="UCP030820"/>
    <property type="match status" value="1"/>
</dbReference>
<evidence type="ECO:0000313" key="1">
    <source>
        <dbReference type="EMBL" id="MFC7291826.1"/>
    </source>
</evidence>
<organism evidence="1 2">
    <name type="scientific">Hirschia litorea</name>
    <dbReference type="NCBI Taxonomy" id="1199156"/>
    <lineage>
        <taxon>Bacteria</taxon>
        <taxon>Pseudomonadati</taxon>
        <taxon>Pseudomonadota</taxon>
        <taxon>Alphaproteobacteria</taxon>
        <taxon>Hyphomonadales</taxon>
        <taxon>Hyphomonadaceae</taxon>
        <taxon>Hirschia</taxon>
    </lineage>
</organism>
<proteinExistence type="predicted"/>
<sequence length="171" mass="18763">MPLIKYENGSASVVEDAFVCVEEDQAIPSEGPVCVSLERFKADKDAILARNGDIGVRLGPADDVLELSDVIDRLSLVEVAFPKYTDGRAFSQAQLLRRRMQFQGEVRAIGQVLRDQVNQMARCGIDGFVLTPTSGEASEVIEAAIADFSYAYQRTSGAPVPIFQRRHQATK</sequence>
<dbReference type="EMBL" id="JBHTBR010000005">
    <property type="protein sequence ID" value="MFC7291826.1"/>
    <property type="molecule type" value="Genomic_DNA"/>
</dbReference>
<keyword evidence="2" id="KW-1185">Reference proteome</keyword>
<dbReference type="RefSeq" id="WP_382167066.1">
    <property type="nucleotide sequence ID" value="NZ_JBHTBR010000005.1"/>
</dbReference>
<comment type="caution">
    <text evidence="1">The sequence shown here is derived from an EMBL/GenBank/DDBJ whole genome shotgun (WGS) entry which is preliminary data.</text>
</comment>
<dbReference type="Proteomes" id="UP001596492">
    <property type="component" value="Unassembled WGS sequence"/>
</dbReference>